<comment type="caution">
    <text evidence="2">The sequence shown here is derived from an EMBL/GenBank/DDBJ whole genome shotgun (WGS) entry which is preliminary data.</text>
</comment>
<dbReference type="PANTHER" id="PTHR11851">
    <property type="entry name" value="METALLOPROTEASE"/>
    <property type="match status" value="1"/>
</dbReference>
<dbReference type="InterPro" id="IPR011765">
    <property type="entry name" value="Pept_M16_N"/>
</dbReference>
<protein>
    <submittedName>
        <fullName evidence="2">UQCRC2</fullName>
    </submittedName>
</protein>
<gene>
    <name evidence="2" type="ORF">Celaphus_00006995</name>
</gene>
<dbReference type="GO" id="GO:0005739">
    <property type="term" value="C:mitochondrion"/>
    <property type="evidence" value="ECO:0007669"/>
    <property type="project" value="TreeGrafter"/>
</dbReference>
<evidence type="ECO:0000313" key="2">
    <source>
        <dbReference type="EMBL" id="OWK10961.1"/>
    </source>
</evidence>
<feature type="non-terminal residue" evidence="2">
    <location>
        <position position="248"/>
    </location>
</feature>
<dbReference type="EMBL" id="MKHE01000010">
    <property type="protein sequence ID" value="OWK10961.1"/>
    <property type="molecule type" value="Genomic_DNA"/>
</dbReference>
<name>A0A212CYB0_CEREH</name>
<organism evidence="2 3">
    <name type="scientific">Cervus elaphus hippelaphus</name>
    <name type="common">European red deer</name>
    <dbReference type="NCBI Taxonomy" id="46360"/>
    <lineage>
        <taxon>Eukaryota</taxon>
        <taxon>Metazoa</taxon>
        <taxon>Chordata</taxon>
        <taxon>Craniata</taxon>
        <taxon>Vertebrata</taxon>
        <taxon>Euteleostomi</taxon>
        <taxon>Mammalia</taxon>
        <taxon>Eutheria</taxon>
        <taxon>Laurasiatheria</taxon>
        <taxon>Artiodactyla</taxon>
        <taxon>Ruminantia</taxon>
        <taxon>Pecora</taxon>
        <taxon>Cervidae</taxon>
        <taxon>Cervinae</taxon>
        <taxon>Cervus</taxon>
    </lineage>
</organism>
<dbReference type="PANTHER" id="PTHR11851:SF226">
    <property type="entry name" value="CYTOCHROME B-C1 COMPLEX SUBUNIT 2, MITOCHONDRIAL"/>
    <property type="match status" value="1"/>
</dbReference>
<dbReference type="OrthoDB" id="6369905at2759"/>
<dbReference type="GO" id="GO:0046872">
    <property type="term" value="F:metal ion binding"/>
    <property type="evidence" value="ECO:0007669"/>
    <property type="project" value="InterPro"/>
</dbReference>
<dbReference type="InterPro" id="IPR050361">
    <property type="entry name" value="MPP/UQCRC_Complex"/>
</dbReference>
<evidence type="ECO:0000313" key="3">
    <source>
        <dbReference type="Proteomes" id="UP000242450"/>
    </source>
</evidence>
<dbReference type="Gene3D" id="3.30.830.10">
    <property type="entry name" value="Metalloenzyme, LuxS/M16 peptidase-like"/>
    <property type="match status" value="2"/>
</dbReference>
<dbReference type="InterPro" id="IPR011249">
    <property type="entry name" value="Metalloenz_LuxS/M16"/>
</dbReference>
<dbReference type="AlphaFoldDB" id="A0A212CYB0"/>
<dbReference type="SUPFAM" id="SSF63411">
    <property type="entry name" value="LuxS/MPP-like metallohydrolase"/>
    <property type="match status" value="2"/>
</dbReference>
<keyword evidence="3" id="KW-1185">Reference proteome</keyword>
<reference evidence="2 3" key="1">
    <citation type="journal article" date="2018" name="Mol. Genet. Genomics">
        <title>The red deer Cervus elaphus genome CerEla1.0: sequencing, annotating, genes, and chromosomes.</title>
        <authorList>
            <person name="Bana N.A."/>
            <person name="Nyiri A."/>
            <person name="Nagy J."/>
            <person name="Frank K."/>
            <person name="Nagy T."/>
            <person name="Steger V."/>
            <person name="Schiller M."/>
            <person name="Lakatos P."/>
            <person name="Sugar L."/>
            <person name="Horn P."/>
            <person name="Barta E."/>
            <person name="Orosz L."/>
        </authorList>
    </citation>
    <scope>NUCLEOTIDE SEQUENCE [LARGE SCALE GENOMIC DNA]</scope>
    <source>
        <strain evidence="2">Hungarian</strain>
    </source>
</reference>
<dbReference type="Pfam" id="PF00675">
    <property type="entry name" value="Peptidase_M16"/>
    <property type="match status" value="1"/>
</dbReference>
<accession>A0A212CYB0</accession>
<proteinExistence type="predicted"/>
<sequence length="248" mass="26466">MAYTVECLRDDVDILMEFLLNVTTAPEFRRWEVAALQSQLRIDKAVAFQNPQARVSHPVLKQVAEQFLNIRGGLGLSGAKAKYHGGEIREQNGDSLVHAALVAESAAIGSAEANAFSVLQHVLGAGPHVKRGSNATSCLYQAVAKGVHQPFDILDSLGSTLSHKLHLLEMNKLKAGYLMSLESSEGFLDEVGSQALAAGSYTPPSTVLQQIDAVADADVINAAKKFVSGRKSMATSGNLGHTPFIDDL</sequence>
<feature type="domain" description="Peptidase M16 N-terminal" evidence="1">
    <location>
        <begin position="1"/>
        <end position="55"/>
    </location>
</feature>
<evidence type="ECO:0000259" key="1">
    <source>
        <dbReference type="Pfam" id="PF00675"/>
    </source>
</evidence>
<dbReference type="Proteomes" id="UP000242450">
    <property type="component" value="Chromosome 10"/>
</dbReference>